<protein>
    <recommendedName>
        <fullName evidence="7">SSD domain-containing protein</fullName>
    </recommendedName>
</protein>
<feature type="transmembrane region" description="Helical" evidence="6">
    <location>
        <begin position="529"/>
        <end position="548"/>
    </location>
</feature>
<dbReference type="InterPro" id="IPR000731">
    <property type="entry name" value="SSD"/>
</dbReference>
<dbReference type="PROSITE" id="PS50156">
    <property type="entry name" value="SSD"/>
    <property type="match status" value="1"/>
</dbReference>
<keyword evidence="5 6" id="KW-0472">Membrane</keyword>
<dbReference type="Proteomes" id="UP000221961">
    <property type="component" value="Chromosome"/>
</dbReference>
<feature type="transmembrane region" description="Helical" evidence="6">
    <location>
        <begin position="281"/>
        <end position="299"/>
    </location>
</feature>
<evidence type="ECO:0000256" key="5">
    <source>
        <dbReference type="ARBA" id="ARBA00023136"/>
    </source>
</evidence>
<dbReference type="InterPro" id="IPR004869">
    <property type="entry name" value="MMPL_dom"/>
</dbReference>
<accession>A0A291RPR6</accession>
<dbReference type="AlphaFoldDB" id="A0A291RPR6"/>
<comment type="subcellular location">
    <subcellularLocation>
        <location evidence="1">Cell membrane</location>
        <topology evidence="1">Multi-pass membrane protein</topology>
    </subcellularLocation>
</comment>
<evidence type="ECO:0000256" key="4">
    <source>
        <dbReference type="ARBA" id="ARBA00022989"/>
    </source>
</evidence>
<proteinExistence type="predicted"/>
<evidence type="ECO:0000259" key="7">
    <source>
        <dbReference type="PROSITE" id="PS50156"/>
    </source>
</evidence>
<feature type="transmembrane region" description="Helical" evidence="6">
    <location>
        <begin position="180"/>
        <end position="204"/>
    </location>
</feature>
<keyword evidence="2" id="KW-1003">Cell membrane</keyword>
<dbReference type="SUPFAM" id="SSF82866">
    <property type="entry name" value="Multidrug efflux transporter AcrB transmembrane domain"/>
    <property type="match status" value="2"/>
</dbReference>
<dbReference type="Gene3D" id="1.20.1640.10">
    <property type="entry name" value="Multidrug efflux transporter AcrB transmembrane domain"/>
    <property type="match status" value="2"/>
</dbReference>
<evidence type="ECO:0000256" key="1">
    <source>
        <dbReference type="ARBA" id="ARBA00004651"/>
    </source>
</evidence>
<dbReference type="KEGG" id="ntp:CRH09_26860"/>
<feature type="domain" description="SSD" evidence="7">
    <location>
        <begin position="195"/>
        <end position="332"/>
    </location>
</feature>
<dbReference type="PANTHER" id="PTHR33406:SF13">
    <property type="entry name" value="MEMBRANE PROTEIN YDFJ"/>
    <property type="match status" value="1"/>
</dbReference>
<feature type="transmembrane region" description="Helical" evidence="6">
    <location>
        <begin position="374"/>
        <end position="394"/>
    </location>
</feature>
<name>A0A291RPR6_9NOCA</name>
<sequence>MARHRRLVIIVWAVVIIVCGGVSGLLLKELKAPDYGVDNAPSSRASSLVQQHFKGLGNEQDVIVFDSPQGRITDPDRRAVVDRVVAAAGQAEGVVAVVGPFDPGAKDQVAADGGAALAIVGLDGDIHQLPDRAAGVQRAIDKAAGSGIRAYLTGYSPVTNDLTVVETSAAEKSESIGLPIAFLVMVVAFGGVVAAVLPLILAVAGLSLTIGVVYALSAGLTFDAFLITIVTMIGTGIGIDYAMFIVSRFREELARRGITDTRDPEKIAEATGVAIATSGRTILFSGIVVAISVCSLFIMKSPIFREISTGVLVTVICTVTAALTLLPAILAALGPRVNTWQLPRRWRPADARSDAHAAAGPWARWAHLIMRRPVVAAVSAVIVLVLAALPIGGLKYGIDLGTKSLAGRPSAEAQAVLDRSFTPGIVSPIQVVITGPGDSALDPAGQERAGAFAATLGSDSRVADIETLPGEGMVLLNVIPKVRVDSSDAIALVQHIRDDLAPSMRGDQVLVGGATASFVDLSNETTHKLPYVMALVLGLSLIFLLLVFRSIALPIEAVVMNLLATAAAIGLTVAVFQWGHGSGLLGFTSTGFLQVYLPITVFVLLFGLSMDYEVFLIRRMQEAWEDGHDNTSAIAVGVEHTARPIAAAAAIMVAVFGSFLTAQVLELKQFGFSLAVAVALDATLVRLVLVPALMKLFGRWNWWLPAGIGRRMPRVAEGELEGQGAR</sequence>
<keyword evidence="4 6" id="KW-1133">Transmembrane helix</keyword>
<evidence type="ECO:0000256" key="6">
    <source>
        <dbReference type="SAM" id="Phobius"/>
    </source>
</evidence>
<dbReference type="InterPro" id="IPR050545">
    <property type="entry name" value="Mycobact_MmpL"/>
</dbReference>
<reference evidence="8 9" key="1">
    <citation type="submission" date="2017-10" db="EMBL/GenBank/DDBJ databases">
        <title>Comparative genomics between pathogenic Norcardia.</title>
        <authorList>
            <person name="Zeng L."/>
        </authorList>
    </citation>
    <scope>NUCLEOTIDE SEQUENCE [LARGE SCALE GENOMIC DNA]</scope>
    <source>
        <strain evidence="8 9">NC_YFY_NT001</strain>
    </source>
</reference>
<keyword evidence="3 6" id="KW-0812">Transmembrane</keyword>
<gene>
    <name evidence="8" type="ORF">CRH09_26860</name>
</gene>
<evidence type="ECO:0000256" key="2">
    <source>
        <dbReference type="ARBA" id="ARBA00022475"/>
    </source>
</evidence>
<feature type="transmembrane region" description="Helical" evidence="6">
    <location>
        <begin position="311"/>
        <end position="334"/>
    </location>
</feature>
<feature type="transmembrane region" description="Helical" evidence="6">
    <location>
        <begin position="224"/>
        <end position="246"/>
    </location>
</feature>
<dbReference type="Pfam" id="PF03176">
    <property type="entry name" value="MMPL"/>
    <property type="match status" value="2"/>
</dbReference>
<dbReference type="PANTHER" id="PTHR33406">
    <property type="entry name" value="MEMBRANE PROTEIN MJ1562-RELATED"/>
    <property type="match status" value="1"/>
</dbReference>
<evidence type="ECO:0000256" key="3">
    <source>
        <dbReference type="ARBA" id="ARBA00022692"/>
    </source>
</evidence>
<evidence type="ECO:0000313" key="9">
    <source>
        <dbReference type="Proteomes" id="UP000221961"/>
    </source>
</evidence>
<feature type="transmembrane region" description="Helical" evidence="6">
    <location>
        <begin position="645"/>
        <end position="664"/>
    </location>
</feature>
<dbReference type="GO" id="GO:0005886">
    <property type="term" value="C:plasma membrane"/>
    <property type="evidence" value="ECO:0007669"/>
    <property type="project" value="UniProtKB-SubCell"/>
</dbReference>
<evidence type="ECO:0000313" key="8">
    <source>
        <dbReference type="EMBL" id="ATL69258.1"/>
    </source>
</evidence>
<dbReference type="EMBL" id="CP023778">
    <property type="protein sequence ID" value="ATL69258.1"/>
    <property type="molecule type" value="Genomic_DNA"/>
</dbReference>
<feature type="transmembrane region" description="Helical" evidence="6">
    <location>
        <begin position="591"/>
        <end position="610"/>
    </location>
</feature>
<feature type="transmembrane region" description="Helical" evidence="6">
    <location>
        <begin position="560"/>
        <end position="579"/>
    </location>
</feature>
<organism evidence="8 9">
    <name type="scientific">Nocardia terpenica</name>
    <dbReference type="NCBI Taxonomy" id="455432"/>
    <lineage>
        <taxon>Bacteria</taxon>
        <taxon>Bacillati</taxon>
        <taxon>Actinomycetota</taxon>
        <taxon>Actinomycetes</taxon>
        <taxon>Mycobacteriales</taxon>
        <taxon>Nocardiaceae</taxon>
        <taxon>Nocardia</taxon>
    </lineage>
</organism>
<feature type="transmembrane region" description="Helical" evidence="6">
    <location>
        <begin position="6"/>
        <end position="27"/>
    </location>
</feature>